<keyword evidence="5 10" id="KW-0545">Nucleotide biosynthesis</keyword>
<evidence type="ECO:0000256" key="2">
    <source>
        <dbReference type="ARBA" id="ARBA00012980"/>
    </source>
</evidence>
<evidence type="ECO:0000256" key="4">
    <source>
        <dbReference type="ARBA" id="ARBA00022679"/>
    </source>
</evidence>
<dbReference type="InterPro" id="IPR018095">
    <property type="entry name" value="Thymidylate_kin_CS"/>
</dbReference>
<name>A0ABY7U8I2_9CORY</name>
<dbReference type="Pfam" id="PF02223">
    <property type="entry name" value="Thymidylate_kin"/>
    <property type="match status" value="1"/>
</dbReference>
<dbReference type="InterPro" id="IPR039430">
    <property type="entry name" value="Thymidylate_kin-like_dom"/>
</dbReference>
<organism evidence="12 13">
    <name type="scientific">Corynebacterium massiliense DSM 45435</name>
    <dbReference type="NCBI Taxonomy" id="1121364"/>
    <lineage>
        <taxon>Bacteria</taxon>
        <taxon>Bacillati</taxon>
        <taxon>Actinomycetota</taxon>
        <taxon>Actinomycetes</taxon>
        <taxon>Mycobacteriales</taxon>
        <taxon>Corynebacteriaceae</taxon>
        <taxon>Corynebacterium</taxon>
    </lineage>
</organism>
<dbReference type="PROSITE" id="PS01331">
    <property type="entry name" value="THYMIDYLATE_KINASE"/>
    <property type="match status" value="1"/>
</dbReference>
<keyword evidence="13" id="KW-1185">Reference proteome</keyword>
<dbReference type="RefSeq" id="WP_022862580.1">
    <property type="nucleotide sequence ID" value="NZ_ATVG01000003.1"/>
</dbReference>
<evidence type="ECO:0000256" key="8">
    <source>
        <dbReference type="ARBA" id="ARBA00022840"/>
    </source>
</evidence>
<comment type="catalytic activity">
    <reaction evidence="9 10">
        <text>dTMP + ATP = dTDP + ADP</text>
        <dbReference type="Rhea" id="RHEA:13517"/>
        <dbReference type="ChEBI" id="CHEBI:30616"/>
        <dbReference type="ChEBI" id="CHEBI:58369"/>
        <dbReference type="ChEBI" id="CHEBI:63528"/>
        <dbReference type="ChEBI" id="CHEBI:456216"/>
        <dbReference type="EC" id="2.7.4.9"/>
    </reaction>
</comment>
<dbReference type="GO" id="GO:0004798">
    <property type="term" value="F:dTMP kinase activity"/>
    <property type="evidence" value="ECO:0007669"/>
    <property type="project" value="UniProtKB-EC"/>
</dbReference>
<dbReference type="Gene3D" id="3.40.50.300">
    <property type="entry name" value="P-loop containing nucleotide triphosphate hydrolases"/>
    <property type="match status" value="1"/>
</dbReference>
<dbReference type="SUPFAM" id="SSF52540">
    <property type="entry name" value="P-loop containing nucleoside triphosphate hydrolases"/>
    <property type="match status" value="1"/>
</dbReference>
<evidence type="ECO:0000256" key="5">
    <source>
        <dbReference type="ARBA" id="ARBA00022727"/>
    </source>
</evidence>
<evidence type="ECO:0000256" key="9">
    <source>
        <dbReference type="ARBA" id="ARBA00048743"/>
    </source>
</evidence>
<dbReference type="EC" id="2.7.4.9" evidence="2 10"/>
<keyword evidence="4 10" id="KW-0808">Transferase</keyword>
<dbReference type="CDD" id="cd01672">
    <property type="entry name" value="TMPK"/>
    <property type="match status" value="1"/>
</dbReference>
<evidence type="ECO:0000256" key="1">
    <source>
        <dbReference type="ARBA" id="ARBA00009776"/>
    </source>
</evidence>
<dbReference type="PANTHER" id="PTHR10344:SF4">
    <property type="entry name" value="UMP-CMP KINASE 2, MITOCHONDRIAL"/>
    <property type="match status" value="1"/>
</dbReference>
<feature type="domain" description="Thymidylate kinase-like" evidence="11">
    <location>
        <begin position="5"/>
        <end position="184"/>
    </location>
</feature>
<dbReference type="NCBIfam" id="NF005923">
    <property type="entry name" value="PRK07933.1"/>
    <property type="match status" value="1"/>
</dbReference>
<accession>A0ABY7U8I2</accession>
<reference evidence="12 13" key="1">
    <citation type="submission" date="2020-10" db="EMBL/GenBank/DDBJ databases">
        <title>Complete genome sequence of Corynebacterium massiliense DSM 45435, type strain of Corynebacterium massiliense.</title>
        <authorList>
            <person name="Busche T."/>
            <person name="Kalinowski J."/>
            <person name="Ruckert C."/>
        </authorList>
    </citation>
    <scope>NUCLEOTIDE SEQUENCE [LARGE SCALE GENOMIC DNA]</scope>
    <source>
        <strain evidence="12 13">DSM 45435</strain>
    </source>
</reference>
<keyword evidence="8 10" id="KW-0067">ATP-binding</keyword>
<evidence type="ECO:0000256" key="7">
    <source>
        <dbReference type="ARBA" id="ARBA00022777"/>
    </source>
</evidence>
<dbReference type="PANTHER" id="PTHR10344">
    <property type="entry name" value="THYMIDYLATE KINASE"/>
    <property type="match status" value="1"/>
</dbReference>
<dbReference type="Proteomes" id="UP001220064">
    <property type="component" value="Chromosome"/>
</dbReference>
<evidence type="ECO:0000256" key="10">
    <source>
        <dbReference type="HAMAP-Rule" id="MF_00165"/>
    </source>
</evidence>
<proteinExistence type="inferred from homology"/>
<evidence type="ECO:0000259" key="11">
    <source>
        <dbReference type="Pfam" id="PF02223"/>
    </source>
</evidence>
<comment type="similarity">
    <text evidence="1 10">Belongs to the thymidylate kinase family.</text>
</comment>
<dbReference type="InterPro" id="IPR018094">
    <property type="entry name" value="Thymidylate_kinase"/>
</dbReference>
<gene>
    <name evidence="10 12" type="primary">tmk</name>
    <name evidence="12" type="ORF">CMASS_02665</name>
</gene>
<dbReference type="InterPro" id="IPR027417">
    <property type="entry name" value="P-loop_NTPase"/>
</dbReference>
<comment type="function">
    <text evidence="10">Phosphorylation of dTMP to form dTDP in both de novo and salvage pathways of dTTP synthesis.</text>
</comment>
<evidence type="ECO:0000313" key="13">
    <source>
        <dbReference type="Proteomes" id="UP001220064"/>
    </source>
</evidence>
<keyword evidence="7 10" id="KW-0418">Kinase</keyword>
<dbReference type="EMBL" id="CP063189">
    <property type="protein sequence ID" value="WCZ31992.1"/>
    <property type="molecule type" value="Genomic_DNA"/>
</dbReference>
<comment type="caution">
    <text evidence="10">Lacks conserved residue(s) required for the propagation of feature annotation.</text>
</comment>
<dbReference type="HAMAP" id="MF_00165">
    <property type="entry name" value="Thymidylate_kinase"/>
    <property type="match status" value="1"/>
</dbReference>
<evidence type="ECO:0000256" key="6">
    <source>
        <dbReference type="ARBA" id="ARBA00022741"/>
    </source>
</evidence>
<protein>
    <recommendedName>
        <fullName evidence="3 10">Thymidylate kinase</fullName>
        <ecNumber evidence="2 10">2.7.4.9</ecNumber>
    </recommendedName>
    <alternativeName>
        <fullName evidence="10">dTMP kinase</fullName>
    </alternativeName>
</protein>
<evidence type="ECO:0000313" key="12">
    <source>
        <dbReference type="EMBL" id="WCZ31992.1"/>
    </source>
</evidence>
<sequence length="216" mass="23581">MLIAIEGIDGAGKNTLVERIRGELGGGVEVRTLAFPRYAESIHAQLAREALYGRMGDLTDSVYAMATLFALDRHGARETLQKAARSSGELLILDRYVASNAAYSAARLGDAGVIEWVRELEFSRLELPVPDLQIFLDTAPEVAAVRAADRASTDASRAKDEYEKDSGLQRRTAEYYSRLAEEEWAGRWIATADGDKIIRAVQEIVGSGSGTEDSRS</sequence>
<evidence type="ECO:0000256" key="3">
    <source>
        <dbReference type="ARBA" id="ARBA00017144"/>
    </source>
</evidence>
<keyword evidence="6 10" id="KW-0547">Nucleotide-binding</keyword>